<dbReference type="InterPro" id="IPR036188">
    <property type="entry name" value="FAD/NAD-bd_sf"/>
</dbReference>
<organism evidence="2">
    <name type="scientific">Cupriavidus necator</name>
    <name type="common">Alcaligenes eutrophus</name>
    <name type="synonym">Ralstonia eutropha</name>
    <dbReference type="NCBI Taxonomy" id="106590"/>
    <lineage>
        <taxon>Bacteria</taxon>
        <taxon>Pseudomonadati</taxon>
        <taxon>Pseudomonadota</taxon>
        <taxon>Betaproteobacteria</taxon>
        <taxon>Burkholderiales</taxon>
        <taxon>Burkholderiaceae</taxon>
        <taxon>Cupriavidus</taxon>
    </lineage>
</organism>
<feature type="region of interest" description="Disordered" evidence="1">
    <location>
        <begin position="1"/>
        <end position="29"/>
    </location>
</feature>
<name>A0A1K0IBL7_CUPNE</name>
<protein>
    <submittedName>
        <fullName evidence="2">Uncharacterized protein</fullName>
    </submittedName>
</protein>
<dbReference type="Gene3D" id="3.50.50.60">
    <property type="entry name" value="FAD/NAD(P)-binding domain"/>
    <property type="match status" value="1"/>
</dbReference>
<gene>
    <name evidence="2" type="ORF">CNECB9_1950021</name>
</gene>
<sequence>MPTCAAKVRSTGASRPRRRRLAQQQGRVDELRHAKYEGILASTPAITVLRGEARFQKERAHPQRPPD</sequence>
<proteinExistence type="predicted"/>
<evidence type="ECO:0000313" key="2">
    <source>
        <dbReference type="EMBL" id="SCU74681.1"/>
    </source>
</evidence>
<evidence type="ECO:0000256" key="1">
    <source>
        <dbReference type="SAM" id="MobiDB-lite"/>
    </source>
</evidence>
<reference evidence="2" key="1">
    <citation type="submission" date="2016-09" db="EMBL/GenBank/DDBJ databases">
        <authorList>
            <person name="Capua I."/>
            <person name="De Benedictis P."/>
            <person name="Joannis T."/>
            <person name="Lombin L.H."/>
            <person name="Cattoli G."/>
        </authorList>
    </citation>
    <scope>NUCLEOTIDE SEQUENCE</scope>
    <source>
        <strain evidence="2">B9</strain>
    </source>
</reference>
<accession>A0A1K0IBL7</accession>
<dbReference type="AlphaFoldDB" id="A0A1K0IBL7"/>
<dbReference type="EMBL" id="FMSH01000107">
    <property type="protein sequence ID" value="SCU74681.1"/>
    <property type="molecule type" value="Genomic_DNA"/>
</dbReference>